<organism evidence="2 3">
    <name type="scientific">Phialemonium atrogriseum</name>
    <dbReference type="NCBI Taxonomy" id="1093897"/>
    <lineage>
        <taxon>Eukaryota</taxon>
        <taxon>Fungi</taxon>
        <taxon>Dikarya</taxon>
        <taxon>Ascomycota</taxon>
        <taxon>Pezizomycotina</taxon>
        <taxon>Sordariomycetes</taxon>
        <taxon>Sordariomycetidae</taxon>
        <taxon>Cephalothecales</taxon>
        <taxon>Cephalothecaceae</taxon>
        <taxon>Phialemonium</taxon>
    </lineage>
</organism>
<proteinExistence type="predicted"/>
<sequence>MSAVISERSYAPAVPSPLNPASCRMSRPRNSRRGSRIINRAHTPPLTLSPTQRLLRQKAAAAWKSKTLLAVRAPEPEPDHPDQDIHVTRTGSDETREEIQTHSNEERPAIDLENGTGLPIQDSHPGEKGPLDADYWVDMTGVSGYLTLGPSAMGDIPRQLSSGPPAWRVLLVICLASIFSLLPALQRQSIL</sequence>
<evidence type="ECO:0000313" key="2">
    <source>
        <dbReference type="EMBL" id="KAK1767949.1"/>
    </source>
</evidence>
<evidence type="ECO:0000256" key="1">
    <source>
        <dbReference type="SAM" id="MobiDB-lite"/>
    </source>
</evidence>
<dbReference type="Proteomes" id="UP001244011">
    <property type="component" value="Unassembled WGS sequence"/>
</dbReference>
<feature type="region of interest" description="Disordered" evidence="1">
    <location>
        <begin position="73"/>
        <end position="114"/>
    </location>
</feature>
<feature type="compositionally biased region" description="Basic and acidic residues" evidence="1">
    <location>
        <begin position="74"/>
        <end position="110"/>
    </location>
</feature>
<protein>
    <submittedName>
        <fullName evidence="2">Uncharacterized protein</fullName>
    </submittedName>
</protein>
<name>A0AAJ0C0N0_9PEZI</name>
<feature type="compositionally biased region" description="Basic residues" evidence="1">
    <location>
        <begin position="26"/>
        <end position="35"/>
    </location>
</feature>
<reference evidence="2" key="1">
    <citation type="submission" date="2023-06" db="EMBL/GenBank/DDBJ databases">
        <title>Genome-scale phylogeny and comparative genomics of the fungal order Sordariales.</title>
        <authorList>
            <consortium name="Lawrence Berkeley National Laboratory"/>
            <person name="Hensen N."/>
            <person name="Bonometti L."/>
            <person name="Westerberg I."/>
            <person name="Brannstrom I.O."/>
            <person name="Guillou S."/>
            <person name="Cros-Aarteil S."/>
            <person name="Calhoun S."/>
            <person name="Haridas S."/>
            <person name="Kuo A."/>
            <person name="Mondo S."/>
            <person name="Pangilinan J."/>
            <person name="Riley R."/>
            <person name="Labutti K."/>
            <person name="Andreopoulos B."/>
            <person name="Lipzen A."/>
            <person name="Chen C."/>
            <person name="Yanf M."/>
            <person name="Daum C."/>
            <person name="Ng V."/>
            <person name="Clum A."/>
            <person name="Steindorff A."/>
            <person name="Ohm R."/>
            <person name="Martin F."/>
            <person name="Silar P."/>
            <person name="Natvig D."/>
            <person name="Lalanne C."/>
            <person name="Gautier V."/>
            <person name="Ament-Velasquez S.L."/>
            <person name="Kruys A."/>
            <person name="Hutchinson M.I."/>
            <person name="Powell A.J."/>
            <person name="Barry K."/>
            <person name="Miller A.N."/>
            <person name="Grigoriev I.V."/>
            <person name="Debuchy R."/>
            <person name="Gladieux P."/>
            <person name="Thoren M.H."/>
            <person name="Johannesson H."/>
        </authorList>
    </citation>
    <scope>NUCLEOTIDE SEQUENCE</scope>
    <source>
        <strain evidence="2">8032-3</strain>
    </source>
</reference>
<keyword evidence="3" id="KW-1185">Reference proteome</keyword>
<evidence type="ECO:0000313" key="3">
    <source>
        <dbReference type="Proteomes" id="UP001244011"/>
    </source>
</evidence>
<accession>A0AAJ0C0N0</accession>
<dbReference type="GeneID" id="85310834"/>
<dbReference type="RefSeq" id="XP_060284162.1">
    <property type="nucleotide sequence ID" value="XM_060427647.1"/>
</dbReference>
<dbReference type="EMBL" id="MU839006">
    <property type="protein sequence ID" value="KAK1767949.1"/>
    <property type="molecule type" value="Genomic_DNA"/>
</dbReference>
<dbReference type="AlphaFoldDB" id="A0AAJ0C0N0"/>
<comment type="caution">
    <text evidence="2">The sequence shown here is derived from an EMBL/GenBank/DDBJ whole genome shotgun (WGS) entry which is preliminary data.</text>
</comment>
<feature type="region of interest" description="Disordered" evidence="1">
    <location>
        <begin position="1"/>
        <end position="47"/>
    </location>
</feature>
<gene>
    <name evidence="2" type="ORF">QBC33DRAFT_535740</name>
</gene>